<dbReference type="EMBL" id="CP131062">
    <property type="protein sequence ID" value="WNY29179.1"/>
    <property type="molecule type" value="Genomic_DNA"/>
</dbReference>
<keyword evidence="1" id="KW-1133">Transmembrane helix</keyword>
<feature type="domain" description="GLUG" evidence="2">
    <location>
        <begin position="516"/>
        <end position="539"/>
    </location>
</feature>
<protein>
    <recommendedName>
        <fullName evidence="2">GLUG domain-containing protein</fullName>
    </recommendedName>
</protein>
<proteinExistence type="predicted"/>
<name>A0AA96ZXN5_9EURY</name>
<feature type="transmembrane region" description="Helical" evidence="1">
    <location>
        <begin position="932"/>
        <end position="951"/>
    </location>
</feature>
<feature type="domain" description="GLUG" evidence="2">
    <location>
        <begin position="542"/>
        <end position="566"/>
    </location>
</feature>
<dbReference type="AlphaFoldDB" id="A0AA96ZXN5"/>
<organism evidence="3 4">
    <name type="scientific">Methanimicrococcus stummii</name>
    <dbReference type="NCBI Taxonomy" id="3028294"/>
    <lineage>
        <taxon>Archaea</taxon>
        <taxon>Methanobacteriati</taxon>
        <taxon>Methanobacteriota</taxon>
        <taxon>Stenosarchaea group</taxon>
        <taxon>Methanomicrobia</taxon>
        <taxon>Methanosarcinales</taxon>
        <taxon>Methanosarcinaceae</taxon>
        <taxon>Methanimicrococcus</taxon>
    </lineage>
</organism>
<keyword evidence="1" id="KW-0472">Membrane</keyword>
<dbReference type="KEGG" id="mees:MmiEs2_14020"/>
<evidence type="ECO:0000256" key="1">
    <source>
        <dbReference type="SAM" id="Phobius"/>
    </source>
</evidence>
<sequence>MRYIKTFFLFFTIFLIFISFTGTAYAAGGNLAYESGIYWIEDADDLAELYRYPSSGNYKIRENANMDMTGKTFTVMPNFYGIFDGNNVEIKNLTIQARPSSLITGMFGNLTGGTVKNMKFSNVTVAGYIPAVEPSGYTYMGVGIITGISNGSVISNIEISGFNVSGDRNTSAIVGRSNNTSISEIKLLPYANGTNSEISGKNNTGEIAGSLDRTNVQDIEIQNISVTGNNGVGCIGSGGANNSSVKNIIINDVVMNGNGSVSAGIGNGQTFTLENITIRNATVTSVYENAGILGGFFPGSFYKSVITNCHVYDSEVKSNSGSAGGFIGQFVGGSASHTNVIDMGTITDCSVTNTSVSGIVVGGFIGGGTGIIRNCFVENSEKEIKSAANGFSGGFIGLLTLDSHVENCYANTNIISESYNTGGFIGFELFEPNPHVWRHVENPIIKDCYATGTIESTGNITGGFIGLTKEHTKIENCYSDIDIKNATEYAGGFAGVVSTEVVNCYATGNVTTDSDYAGGFAGKINGSGNVTNCYATGDVEAFTAGGFVGHLTGGNIENVYSTGNVTGLLAAGGFIGAAETPAGNTSVVKNVMALGGEVVSSNIADCFVSLNDGANTFQNCYVWNGIKAQDRSISNILGQDVTFVKSYNVWDAFGSGNPESIPVWDASWSGADWRINSYDIDNTFLLPILNWQTSAPDADASHLLYLTEIDIAPVALTTADNENEANFEMTVDALEVKYSQIYYPEWEWNLHLAFSADDDDFISPVASLADIDWRLNPHQTGKQSVSETLPYVWGMTDLTAAARSWSIDIPEYFYKTATYHKNDGGVDTADVLFVENGVLKGKTKDELNWENNGLVITGWNSLPDGTGSISFAPGKKIVLAGDVDLYAQWGKTPEKSTQNKNILEIIFERGESSEGVIENKPGTAFERSLPEIASSVIVLFFVLAIAVFVFVKRQEDD</sequence>
<dbReference type="InterPro" id="IPR011050">
    <property type="entry name" value="Pectin_lyase_fold/virulence"/>
</dbReference>
<evidence type="ECO:0000259" key="2">
    <source>
        <dbReference type="Pfam" id="PF07581"/>
    </source>
</evidence>
<gene>
    <name evidence="3" type="ORF">MmiEs2_14020</name>
</gene>
<dbReference type="InterPro" id="IPR011493">
    <property type="entry name" value="GLUG"/>
</dbReference>
<accession>A0AA96ZXN5</accession>
<evidence type="ECO:0000313" key="3">
    <source>
        <dbReference type="EMBL" id="WNY29179.1"/>
    </source>
</evidence>
<dbReference type="Pfam" id="PF07581">
    <property type="entry name" value="Glug"/>
    <property type="match status" value="2"/>
</dbReference>
<dbReference type="Proteomes" id="UP001302662">
    <property type="component" value="Chromosome"/>
</dbReference>
<evidence type="ECO:0000313" key="4">
    <source>
        <dbReference type="Proteomes" id="UP001302662"/>
    </source>
</evidence>
<dbReference type="SUPFAM" id="SSF51126">
    <property type="entry name" value="Pectin lyase-like"/>
    <property type="match status" value="1"/>
</dbReference>
<keyword evidence="4" id="KW-1185">Reference proteome</keyword>
<keyword evidence="1" id="KW-0812">Transmembrane</keyword>
<dbReference type="Gene3D" id="2.160.20.110">
    <property type="match status" value="3"/>
</dbReference>
<reference evidence="3 4" key="1">
    <citation type="submission" date="2023-07" db="EMBL/GenBank/DDBJ databases">
        <title>Closed genome sequence of Methanimicrococcus sp. Es2.</title>
        <authorList>
            <person name="Protasov E."/>
            <person name="Platt K."/>
            <person name="Reeh H."/>
            <person name="Poehlein A."/>
            <person name="Daniel R."/>
            <person name="Brune A."/>
        </authorList>
    </citation>
    <scope>NUCLEOTIDE SEQUENCE [LARGE SCALE GENOMIC DNA]</scope>
    <source>
        <strain evidence="3 4">Es2</strain>
    </source>
</reference>